<dbReference type="GO" id="GO:0003700">
    <property type="term" value="F:DNA-binding transcription factor activity"/>
    <property type="evidence" value="ECO:0007669"/>
    <property type="project" value="InterPro"/>
</dbReference>
<dbReference type="GO" id="GO:0003677">
    <property type="term" value="F:DNA binding"/>
    <property type="evidence" value="ECO:0007669"/>
    <property type="project" value="UniProtKB-KW"/>
</dbReference>
<feature type="domain" description="HTH lysR-type" evidence="5">
    <location>
        <begin position="2"/>
        <end position="59"/>
    </location>
</feature>
<sequence>MLSFDELETLTTIAAAGNLTRAAAERGLTQPALSSMLRRIETRLGQTLFLRGKKGVTPTRAGTLLLNRARDLQHQWRDLENALRQTQDAVVGNYRLAVHATVAVYTVPRFAPQLLRDHPQLHLELLHQPSREVVATVLAMAADLGIAVDPTPHPDLVLTELYRDFIGFWARDENEFTDPDSILVVNPKMPQTASLLRQLQTAPFFAAKRVMATSELKLIEAMVAGGGTVGLLPATIALNSALTEMRPYRNGPREEARISLIRRADHGKTAAARTIRTAILTALRETPPVQRET</sequence>
<keyword evidence="4" id="KW-0804">Transcription</keyword>
<dbReference type="PANTHER" id="PTHR30419">
    <property type="entry name" value="HTH-TYPE TRANSCRIPTIONAL REGULATOR YBHD"/>
    <property type="match status" value="1"/>
</dbReference>
<reference evidence="6" key="1">
    <citation type="submission" date="2021-03" db="EMBL/GenBank/DDBJ databases">
        <authorList>
            <person name="Wang G."/>
        </authorList>
    </citation>
    <scope>NUCLEOTIDE SEQUENCE</scope>
    <source>
        <strain evidence="6">KCTC 12899</strain>
    </source>
</reference>
<comment type="caution">
    <text evidence="6">The sequence shown here is derived from an EMBL/GenBank/DDBJ whole genome shotgun (WGS) entry which is preliminary data.</text>
</comment>
<dbReference type="Pfam" id="PF00126">
    <property type="entry name" value="HTH_1"/>
    <property type="match status" value="1"/>
</dbReference>
<dbReference type="PRINTS" id="PR00039">
    <property type="entry name" value="HTHLYSR"/>
</dbReference>
<dbReference type="Pfam" id="PF03466">
    <property type="entry name" value="LysR_substrate"/>
    <property type="match status" value="1"/>
</dbReference>
<evidence type="ECO:0000256" key="1">
    <source>
        <dbReference type="ARBA" id="ARBA00009437"/>
    </source>
</evidence>
<protein>
    <submittedName>
        <fullName evidence="6">LysR family transcriptional regulator</fullName>
    </submittedName>
</protein>
<keyword evidence="3" id="KW-0238">DNA-binding</keyword>
<dbReference type="Gene3D" id="1.10.10.10">
    <property type="entry name" value="Winged helix-like DNA-binding domain superfamily/Winged helix DNA-binding domain"/>
    <property type="match status" value="1"/>
</dbReference>
<name>A0A8J7QK35_9BACT</name>
<keyword evidence="7" id="KW-1185">Reference proteome</keyword>
<evidence type="ECO:0000256" key="4">
    <source>
        <dbReference type="ARBA" id="ARBA00023163"/>
    </source>
</evidence>
<proteinExistence type="inferred from homology"/>
<evidence type="ECO:0000256" key="2">
    <source>
        <dbReference type="ARBA" id="ARBA00023015"/>
    </source>
</evidence>
<organism evidence="6 7">
    <name type="scientific">Acanthopleuribacter pedis</name>
    <dbReference type="NCBI Taxonomy" id="442870"/>
    <lineage>
        <taxon>Bacteria</taxon>
        <taxon>Pseudomonadati</taxon>
        <taxon>Acidobacteriota</taxon>
        <taxon>Holophagae</taxon>
        <taxon>Acanthopleuribacterales</taxon>
        <taxon>Acanthopleuribacteraceae</taxon>
        <taxon>Acanthopleuribacter</taxon>
    </lineage>
</organism>
<dbReference type="InterPro" id="IPR036390">
    <property type="entry name" value="WH_DNA-bd_sf"/>
</dbReference>
<evidence type="ECO:0000259" key="5">
    <source>
        <dbReference type="PROSITE" id="PS50931"/>
    </source>
</evidence>
<dbReference type="EMBL" id="JAFREP010000035">
    <property type="protein sequence ID" value="MBO1322406.1"/>
    <property type="molecule type" value="Genomic_DNA"/>
</dbReference>
<evidence type="ECO:0000313" key="7">
    <source>
        <dbReference type="Proteomes" id="UP000664417"/>
    </source>
</evidence>
<dbReference type="PROSITE" id="PS50931">
    <property type="entry name" value="HTH_LYSR"/>
    <property type="match status" value="1"/>
</dbReference>
<keyword evidence="2" id="KW-0805">Transcription regulation</keyword>
<dbReference type="InterPro" id="IPR036388">
    <property type="entry name" value="WH-like_DNA-bd_sf"/>
</dbReference>
<dbReference type="RefSeq" id="WP_207862379.1">
    <property type="nucleotide sequence ID" value="NZ_JAFREP010000035.1"/>
</dbReference>
<dbReference type="SUPFAM" id="SSF46785">
    <property type="entry name" value="Winged helix' DNA-binding domain"/>
    <property type="match status" value="1"/>
</dbReference>
<dbReference type="GO" id="GO:0005829">
    <property type="term" value="C:cytosol"/>
    <property type="evidence" value="ECO:0007669"/>
    <property type="project" value="TreeGrafter"/>
</dbReference>
<dbReference type="CDD" id="cd05466">
    <property type="entry name" value="PBP2_LTTR_substrate"/>
    <property type="match status" value="1"/>
</dbReference>
<dbReference type="Proteomes" id="UP000664417">
    <property type="component" value="Unassembled WGS sequence"/>
</dbReference>
<comment type="similarity">
    <text evidence="1">Belongs to the LysR transcriptional regulatory family.</text>
</comment>
<evidence type="ECO:0000313" key="6">
    <source>
        <dbReference type="EMBL" id="MBO1322406.1"/>
    </source>
</evidence>
<gene>
    <name evidence="6" type="ORF">J3U88_28290</name>
</gene>
<dbReference type="AlphaFoldDB" id="A0A8J7QK35"/>
<dbReference type="Gene3D" id="3.40.190.10">
    <property type="entry name" value="Periplasmic binding protein-like II"/>
    <property type="match status" value="2"/>
</dbReference>
<accession>A0A8J7QK35</accession>
<dbReference type="InterPro" id="IPR050950">
    <property type="entry name" value="HTH-type_LysR_regulators"/>
</dbReference>
<dbReference type="SUPFAM" id="SSF53850">
    <property type="entry name" value="Periplasmic binding protein-like II"/>
    <property type="match status" value="1"/>
</dbReference>
<dbReference type="InterPro" id="IPR005119">
    <property type="entry name" value="LysR_subst-bd"/>
</dbReference>
<dbReference type="InterPro" id="IPR000847">
    <property type="entry name" value="LysR_HTH_N"/>
</dbReference>
<evidence type="ECO:0000256" key="3">
    <source>
        <dbReference type="ARBA" id="ARBA00023125"/>
    </source>
</evidence>